<evidence type="ECO:0000313" key="1">
    <source>
        <dbReference type="EMBL" id="KAF9619746.1"/>
    </source>
</evidence>
<dbReference type="AlphaFoldDB" id="A0A835IL42"/>
<sequence length="23" mass="2687">MHSGKQCRLLLRDKFVLDNVNLS</sequence>
<gene>
    <name evidence="1" type="ORF">IFM89_009088</name>
</gene>
<reference evidence="1 2" key="1">
    <citation type="submission" date="2020-10" db="EMBL/GenBank/DDBJ databases">
        <title>The Coptis chinensis genome and diversification of protoberbering-type alkaloids.</title>
        <authorList>
            <person name="Wang B."/>
            <person name="Shu S."/>
            <person name="Song C."/>
            <person name="Liu Y."/>
        </authorList>
    </citation>
    <scope>NUCLEOTIDE SEQUENCE [LARGE SCALE GENOMIC DNA]</scope>
    <source>
        <strain evidence="1">HL-2020</strain>
        <tissue evidence="1">Leaf</tissue>
    </source>
</reference>
<proteinExistence type="predicted"/>
<keyword evidence="2" id="KW-1185">Reference proteome</keyword>
<name>A0A835IL42_9MAGN</name>
<organism evidence="1 2">
    <name type="scientific">Coptis chinensis</name>
    <dbReference type="NCBI Taxonomy" id="261450"/>
    <lineage>
        <taxon>Eukaryota</taxon>
        <taxon>Viridiplantae</taxon>
        <taxon>Streptophyta</taxon>
        <taxon>Embryophyta</taxon>
        <taxon>Tracheophyta</taxon>
        <taxon>Spermatophyta</taxon>
        <taxon>Magnoliopsida</taxon>
        <taxon>Ranunculales</taxon>
        <taxon>Ranunculaceae</taxon>
        <taxon>Coptidoideae</taxon>
        <taxon>Coptis</taxon>
    </lineage>
</organism>
<dbReference type="Proteomes" id="UP000631114">
    <property type="component" value="Unassembled WGS sequence"/>
</dbReference>
<evidence type="ECO:0000313" key="2">
    <source>
        <dbReference type="Proteomes" id="UP000631114"/>
    </source>
</evidence>
<dbReference type="EMBL" id="JADFTS010000002">
    <property type="protein sequence ID" value="KAF9619746.1"/>
    <property type="molecule type" value="Genomic_DNA"/>
</dbReference>
<accession>A0A835IL42</accession>
<protein>
    <submittedName>
        <fullName evidence="1">Uncharacterized protein</fullName>
    </submittedName>
</protein>
<comment type="caution">
    <text evidence="1">The sequence shown here is derived from an EMBL/GenBank/DDBJ whole genome shotgun (WGS) entry which is preliminary data.</text>
</comment>